<comment type="caution">
    <text evidence="3">The sequence shown here is derived from an EMBL/GenBank/DDBJ whole genome shotgun (WGS) entry which is preliminary data.</text>
</comment>
<dbReference type="EMBL" id="QDFT01000096">
    <property type="protein sequence ID" value="PVE58718.1"/>
    <property type="molecule type" value="Genomic_DNA"/>
</dbReference>
<accession>A0A2T7VQU7</accession>
<dbReference type="PANTHER" id="PTHR33498:SF1">
    <property type="entry name" value="TRANSPOSASE FOR INSERTION SEQUENCE ELEMENT IS1557"/>
    <property type="match status" value="1"/>
</dbReference>
<dbReference type="PANTHER" id="PTHR33498">
    <property type="entry name" value="TRANSPOSASE FOR INSERTION SEQUENCE ELEMENT IS1557"/>
    <property type="match status" value="1"/>
</dbReference>
<feature type="domain" description="Transposase IS204/IS1001/IS1096/IS1165 helix-turn-helix" evidence="2">
    <location>
        <begin position="81"/>
        <end position="130"/>
    </location>
</feature>
<dbReference type="NCBIfam" id="NF033550">
    <property type="entry name" value="transpos_ISL3"/>
    <property type="match status" value="1"/>
</dbReference>
<evidence type="ECO:0000313" key="3">
    <source>
        <dbReference type="EMBL" id="PVE58718.1"/>
    </source>
</evidence>
<reference evidence="3 4" key="1">
    <citation type="submission" date="2018-04" db="EMBL/GenBank/DDBJ databases">
        <authorList>
            <person name="Go L.Y."/>
            <person name="Mitchell J.A."/>
        </authorList>
    </citation>
    <scope>NUCLEOTIDE SEQUENCE [LARGE SCALE GENOMIC DNA]</scope>
    <source>
        <strain evidence="3 4">TPD7010</strain>
    </source>
</reference>
<dbReference type="Pfam" id="PF13542">
    <property type="entry name" value="HTH_Tnp_ISL3"/>
    <property type="match status" value="1"/>
</dbReference>
<protein>
    <submittedName>
        <fullName evidence="3">ISL3 family transposase</fullName>
    </submittedName>
</protein>
<dbReference type="AlphaFoldDB" id="A0A2T7VQU7"/>
<proteinExistence type="predicted"/>
<organism evidence="3 4">
    <name type="scientific">Microbacterium testaceum</name>
    <name type="common">Aureobacterium testaceum</name>
    <name type="synonym">Brevibacterium testaceum</name>
    <dbReference type="NCBI Taxonomy" id="2033"/>
    <lineage>
        <taxon>Bacteria</taxon>
        <taxon>Bacillati</taxon>
        <taxon>Actinomycetota</taxon>
        <taxon>Actinomycetes</taxon>
        <taxon>Micrococcales</taxon>
        <taxon>Microbacteriaceae</taxon>
        <taxon>Microbacterium</taxon>
    </lineage>
</organism>
<dbReference type="Proteomes" id="UP000244649">
    <property type="component" value="Unassembled WGS sequence"/>
</dbReference>
<evidence type="ECO:0000259" key="1">
    <source>
        <dbReference type="Pfam" id="PF01610"/>
    </source>
</evidence>
<dbReference type="InterPro" id="IPR002560">
    <property type="entry name" value="Transposase_DDE"/>
</dbReference>
<dbReference type="InterPro" id="IPR032877">
    <property type="entry name" value="Transposase_HTH"/>
</dbReference>
<evidence type="ECO:0000313" key="4">
    <source>
        <dbReference type="Proteomes" id="UP000244649"/>
    </source>
</evidence>
<name>A0A2T7VQU7_MICTE</name>
<evidence type="ECO:0000259" key="2">
    <source>
        <dbReference type="Pfam" id="PF13542"/>
    </source>
</evidence>
<feature type="domain" description="Transposase IS204/IS1001/IS1096/IS1165 DDE" evidence="1">
    <location>
        <begin position="150"/>
        <end position="407"/>
    </location>
</feature>
<dbReference type="InterPro" id="IPR047951">
    <property type="entry name" value="Transpos_ISL3"/>
</dbReference>
<gene>
    <name evidence="3" type="ORF">DC432_16040</name>
</gene>
<dbReference type="Pfam" id="PF01610">
    <property type="entry name" value="DDE_Tnp_ISL3"/>
    <property type="match status" value="1"/>
</dbReference>
<sequence length="416" mass="46400">MLGLPDVHVERVDRRDGLLVVTVSTPAAPTGCPSCGVVATGRGRRRRVLHDVPATTRVRIVWRQRVWRCDEVGCARRTFVEQLPGLVARRGSITTRAVGWAIGQLRREHATVHGIARQLGTSWKTVWRAVEPELERLAADESRFENVTTLGVDEHIWHHVDPRKRGPKELTGMVDLSRDADGKTRARLLDLVPGRSGKAYASWLAERGEAFRQNVKVAALDPFAGYKTAIDDQLEDATAVLDAFHVVKLGTAAVDEVRRRVQQDTLGHRGRTGDPLYGIQTILRAGAENLTEKQRTRLAAAIEADPAHDEVFVAWQCAQQLRSAYHQKDLAEGRQIAEKVVDTFHTCPIPEIARLGRTLRRWRAAFLAYFTTGRSSNGGTEAVNGIIELHRRLARGFRNRDNYRLRMLLAAGGLTP</sequence>